<dbReference type="AlphaFoldDB" id="A0A117NFX1"/>
<feature type="transmembrane region" description="Helical" evidence="1">
    <location>
        <begin position="91"/>
        <end position="109"/>
    </location>
</feature>
<organism evidence="2">
    <name type="scientific">Picea glauca</name>
    <name type="common">White spruce</name>
    <name type="synonym">Pinus glauca</name>
    <dbReference type="NCBI Taxonomy" id="3330"/>
    <lineage>
        <taxon>Eukaryota</taxon>
        <taxon>Viridiplantae</taxon>
        <taxon>Streptophyta</taxon>
        <taxon>Embryophyta</taxon>
        <taxon>Tracheophyta</taxon>
        <taxon>Spermatophyta</taxon>
        <taxon>Pinopsida</taxon>
        <taxon>Pinidae</taxon>
        <taxon>Conifers I</taxon>
        <taxon>Pinales</taxon>
        <taxon>Pinaceae</taxon>
        <taxon>Picea</taxon>
    </lineage>
</organism>
<name>A0A117NFX1_PICGL</name>
<evidence type="ECO:0000256" key="1">
    <source>
        <dbReference type="SAM" id="Phobius"/>
    </source>
</evidence>
<keyword evidence="1" id="KW-0472">Membrane</keyword>
<protein>
    <submittedName>
        <fullName evidence="2">Uncharacterized protein</fullName>
    </submittedName>
</protein>
<keyword evidence="1" id="KW-1133">Transmembrane helix</keyword>
<keyword evidence="2" id="KW-0496">Mitochondrion</keyword>
<dbReference type="EMBL" id="LKAM01000015">
    <property type="protein sequence ID" value="KUM45878.1"/>
    <property type="molecule type" value="Genomic_DNA"/>
</dbReference>
<comment type="caution">
    <text evidence="2">The sequence shown here is derived from an EMBL/GenBank/DDBJ whole genome shotgun (WGS) entry which is preliminary data.</text>
</comment>
<evidence type="ECO:0000313" key="2">
    <source>
        <dbReference type="EMBL" id="KUM45878.1"/>
    </source>
</evidence>
<gene>
    <name evidence="2" type="ORF">ABT39_MTgene2232</name>
</gene>
<keyword evidence="1" id="KW-0812">Transmembrane</keyword>
<geneLocation type="mitochondrion" evidence="2"/>
<reference evidence="2" key="1">
    <citation type="journal article" date="2015" name="Genome Biol. Evol.">
        <title>Organellar Genomes of White Spruce (Picea glauca): Assembly and Annotation.</title>
        <authorList>
            <person name="Jackman S.D."/>
            <person name="Warren R.L."/>
            <person name="Gibb E.A."/>
            <person name="Vandervalk B.P."/>
            <person name="Mohamadi H."/>
            <person name="Chu J."/>
            <person name="Raymond A."/>
            <person name="Pleasance S."/>
            <person name="Coope R."/>
            <person name="Wildung M.R."/>
            <person name="Ritland C.E."/>
            <person name="Bousquet J."/>
            <person name="Jones S.J."/>
            <person name="Bohlmann J."/>
            <person name="Birol I."/>
        </authorList>
    </citation>
    <scope>NUCLEOTIDE SEQUENCE [LARGE SCALE GENOMIC DNA]</scope>
    <source>
        <tissue evidence="2">Flushing bud</tissue>
    </source>
</reference>
<proteinExistence type="predicted"/>
<accession>A0A117NFX1</accession>
<sequence>MSLMLLMNELNNMLSPSRLSFSLSFRSFTPTHYGSYSSKIPSPSIDSFVVGAYNRLVGRVSRCRRFKNIRFIRSRPVATGTRLSQARRGRFFISFLTIPVVPIVTTSLVSTNQS</sequence>